<name>A0A1C3Z2H9_9LACO</name>
<evidence type="ECO:0000313" key="2">
    <source>
        <dbReference type="EMBL" id="SCB76500.1"/>
    </source>
</evidence>
<protein>
    <submittedName>
        <fullName evidence="2">KxYKxGKxW signal peptide containing protein</fullName>
    </submittedName>
</protein>
<evidence type="ECO:0000313" key="3">
    <source>
        <dbReference type="Proteomes" id="UP000199268"/>
    </source>
</evidence>
<feature type="non-terminal residue" evidence="2">
    <location>
        <position position="94"/>
    </location>
</feature>
<dbReference type="Proteomes" id="UP000199268">
    <property type="component" value="Unassembled WGS sequence"/>
</dbReference>
<dbReference type="AlphaFoldDB" id="A0A1C3Z2H9"/>
<dbReference type="InterPro" id="IPR022263">
    <property type="entry name" value="KxYKxGKxW"/>
</dbReference>
<evidence type="ECO:0000256" key="1">
    <source>
        <dbReference type="ARBA" id="ARBA00022729"/>
    </source>
</evidence>
<dbReference type="EMBL" id="FMAO01000001">
    <property type="protein sequence ID" value="SCB76500.1"/>
    <property type="molecule type" value="Genomic_DNA"/>
</dbReference>
<dbReference type="NCBIfam" id="TIGR03715">
    <property type="entry name" value="KxYKxGKxW"/>
    <property type="match status" value="1"/>
</dbReference>
<keyword evidence="1" id="KW-0732">Signal</keyword>
<reference evidence="3" key="1">
    <citation type="submission" date="2016-08" db="EMBL/GenBank/DDBJ databases">
        <authorList>
            <person name="Varghese N."/>
            <person name="Submissions Spin"/>
        </authorList>
    </citation>
    <scope>NUCLEOTIDE SEQUENCE [LARGE SCALE GENOMIC DNA]</scope>
    <source>
        <strain evidence="3">R-53094</strain>
    </source>
</reference>
<proteinExistence type="predicted"/>
<sequence>MGLNKIHYKMYKNGKKWVFAGLTTITIGGSLIIFDTHVHADEGSVVGVGKDTITNNKVTEISENKSEAVSAVSVAASNSTNSQAANVLGNKSEA</sequence>
<keyword evidence="3" id="KW-1185">Reference proteome</keyword>
<dbReference type="STRING" id="1505725.GA0061074_101267"/>
<dbReference type="RefSeq" id="WP_167550154.1">
    <property type="nucleotide sequence ID" value="NZ_FMAO01000001.1"/>
</dbReference>
<gene>
    <name evidence="2" type="ORF">GA0061074_101267</name>
</gene>
<dbReference type="Pfam" id="PF19258">
    <property type="entry name" value="KxYKxGKxW_sig"/>
    <property type="match status" value="1"/>
</dbReference>
<accession>A0A1C3Z2H9</accession>
<organism evidence="2 3">
    <name type="scientific">Weissella bombi</name>
    <dbReference type="NCBI Taxonomy" id="1505725"/>
    <lineage>
        <taxon>Bacteria</taxon>
        <taxon>Bacillati</taxon>
        <taxon>Bacillota</taxon>
        <taxon>Bacilli</taxon>
        <taxon>Lactobacillales</taxon>
        <taxon>Lactobacillaceae</taxon>
        <taxon>Weissella</taxon>
    </lineage>
</organism>